<evidence type="ECO:0000313" key="2">
    <source>
        <dbReference type="EMBL" id="TVM28185.1"/>
    </source>
</evidence>
<accession>A0A6P1ZAQ4</accession>
<name>A0A6P1ZAQ4_9BACT</name>
<dbReference type="Proteomes" id="UP000434052">
    <property type="component" value="Unassembled WGS sequence"/>
</dbReference>
<dbReference type="EMBL" id="QMIF01000134">
    <property type="protein sequence ID" value="TVM28185.1"/>
    <property type="molecule type" value="Genomic_DNA"/>
</dbReference>
<comment type="caution">
    <text evidence="2">The sequence shown here is derived from an EMBL/GenBank/DDBJ whole genome shotgun (WGS) entry which is preliminary data.</text>
</comment>
<proteinExistence type="predicted"/>
<sequence>MCDNIRQQGRDLGTSIESLNSSMTLHKQVCEHLERGALVLSSLRDEATDILPYDKVESRPQRLKKTLDRYTTESERLSHQQAFNKEGSCSSDGSG</sequence>
<feature type="region of interest" description="Disordered" evidence="1">
    <location>
        <begin position="61"/>
        <end position="95"/>
    </location>
</feature>
<evidence type="ECO:0000256" key="1">
    <source>
        <dbReference type="SAM" id="MobiDB-lite"/>
    </source>
</evidence>
<organism evidence="2 3">
    <name type="scientific">Oceanidesulfovibrio marinus</name>
    <dbReference type="NCBI Taxonomy" id="370038"/>
    <lineage>
        <taxon>Bacteria</taxon>
        <taxon>Pseudomonadati</taxon>
        <taxon>Thermodesulfobacteriota</taxon>
        <taxon>Desulfovibrionia</taxon>
        <taxon>Desulfovibrionales</taxon>
        <taxon>Desulfovibrionaceae</taxon>
        <taxon>Oceanidesulfovibrio</taxon>
    </lineage>
</organism>
<feature type="compositionally biased region" description="Polar residues" evidence="1">
    <location>
        <begin position="79"/>
        <end position="95"/>
    </location>
</feature>
<dbReference type="AlphaFoldDB" id="A0A6P1ZAQ4"/>
<feature type="compositionally biased region" description="Basic and acidic residues" evidence="1">
    <location>
        <begin position="61"/>
        <end position="78"/>
    </location>
</feature>
<protein>
    <submittedName>
        <fullName evidence="2">Uncharacterized protein</fullName>
    </submittedName>
</protein>
<gene>
    <name evidence="2" type="ORF">DQK91_22400</name>
</gene>
<evidence type="ECO:0000313" key="3">
    <source>
        <dbReference type="Proteomes" id="UP000434052"/>
    </source>
</evidence>
<reference evidence="2 3" key="1">
    <citation type="submission" date="2018-06" db="EMBL/GenBank/DDBJ databases">
        <title>Complete genome of Desulfovibrio marinus P48SEP.</title>
        <authorList>
            <person name="Crispim J.S."/>
            <person name="Vidigal P.M.P."/>
            <person name="Silva L.C.F."/>
            <person name="Araujo L.C."/>
            <person name="Laguardia C.N."/>
            <person name="Dias R.S."/>
            <person name="Sousa M.P."/>
            <person name="Paula S.O."/>
            <person name="Silva C."/>
        </authorList>
    </citation>
    <scope>NUCLEOTIDE SEQUENCE [LARGE SCALE GENOMIC DNA]</scope>
    <source>
        <strain evidence="2 3">P48SEP</strain>
    </source>
</reference>
<feature type="non-terminal residue" evidence="2">
    <location>
        <position position="95"/>
    </location>
</feature>